<proteinExistence type="inferred from homology"/>
<dbReference type="InterPro" id="IPR011010">
    <property type="entry name" value="DNA_brk_join_enz"/>
</dbReference>
<gene>
    <name evidence="8" type="ORF">PSI23_12005</name>
</gene>
<keyword evidence="5" id="KW-0804">Transcription</keyword>
<keyword evidence="4" id="KW-0805">Transcription regulation</keyword>
<dbReference type="SUPFAM" id="SSF56349">
    <property type="entry name" value="DNA breaking-rejoining enzymes"/>
    <property type="match status" value="1"/>
</dbReference>
<comment type="caution">
    <text evidence="8">The sequence shown here is derived from an EMBL/GenBank/DDBJ whole genome shotgun (WGS) entry which is preliminary data.</text>
</comment>
<dbReference type="Pfam" id="PF00589">
    <property type="entry name" value="Phage_integrase"/>
    <property type="match status" value="1"/>
</dbReference>
<comment type="similarity">
    <text evidence="1">Belongs to the 'phage' integrase family.</text>
</comment>
<dbReference type="Gene3D" id="1.10.443.10">
    <property type="entry name" value="Intergrase catalytic core"/>
    <property type="match status" value="1"/>
</dbReference>
<dbReference type="NCBIfam" id="NF007370">
    <property type="entry name" value="PRK09870.1"/>
    <property type="match status" value="1"/>
</dbReference>
<sequence>MLKRKYLTQPEIEILLSELGKYVHAERNICMMFMGFIHGFRVSELLSLKLSDVDLDGRSLRVQRLKNGFSTIHPIVPREVQLIRHWLVERQNYLPKTRSHEQLADEDVDWLFLSRNGQRMSRQQVYKIIRQTSQKAKLSICANPHMLRHACGYALADNGVDTRLIQDYLGHRNIRHTVRYTASNAGRFETIWHEKGKRKKLTISTKLSSHLKQLFLNLVYFSSAYKNHPNLLIINNKI</sequence>
<dbReference type="InterPro" id="IPR013762">
    <property type="entry name" value="Integrase-like_cat_sf"/>
</dbReference>
<feature type="domain" description="Tyr recombinase" evidence="7">
    <location>
        <begin position="2"/>
        <end position="193"/>
    </location>
</feature>
<evidence type="ECO:0000256" key="6">
    <source>
        <dbReference type="ARBA" id="ARBA00023172"/>
    </source>
</evidence>
<organism evidence="8 9">
    <name type="scientific">Xenorhabdus yunnanensis</name>
    <dbReference type="NCBI Taxonomy" id="3025878"/>
    <lineage>
        <taxon>Bacteria</taxon>
        <taxon>Pseudomonadati</taxon>
        <taxon>Pseudomonadota</taxon>
        <taxon>Gammaproteobacteria</taxon>
        <taxon>Enterobacterales</taxon>
        <taxon>Morganellaceae</taxon>
        <taxon>Xenorhabdus</taxon>
    </lineage>
</organism>
<dbReference type="InterPro" id="IPR002104">
    <property type="entry name" value="Integrase_catalytic"/>
</dbReference>
<reference evidence="8 9" key="1">
    <citation type="submission" date="2023-02" db="EMBL/GenBank/DDBJ databases">
        <title>Entomopathogenic bacteria.</title>
        <authorList>
            <person name="Machado R.A."/>
        </authorList>
    </citation>
    <scope>NUCLEOTIDE SEQUENCE [LARGE SCALE GENOMIC DNA]</scope>
    <source>
        <strain evidence="8 9">XENO-10</strain>
    </source>
</reference>
<protein>
    <submittedName>
        <fullName evidence="8">Tyrosine-type DNA invertase</fullName>
    </submittedName>
</protein>
<dbReference type="PANTHER" id="PTHR30349">
    <property type="entry name" value="PHAGE INTEGRASE-RELATED"/>
    <property type="match status" value="1"/>
</dbReference>
<dbReference type="PANTHER" id="PTHR30349:SF62">
    <property type="entry name" value="TYPE 1 FIMBRIAE REGULATORY PROTEIN FIMB-RELATED"/>
    <property type="match status" value="1"/>
</dbReference>
<evidence type="ECO:0000256" key="2">
    <source>
        <dbReference type="ARBA" id="ARBA00022558"/>
    </source>
</evidence>
<evidence type="ECO:0000256" key="4">
    <source>
        <dbReference type="ARBA" id="ARBA00023015"/>
    </source>
</evidence>
<keyword evidence="3" id="KW-0229">DNA integration</keyword>
<dbReference type="PROSITE" id="PS51898">
    <property type="entry name" value="TYR_RECOMBINASE"/>
    <property type="match status" value="1"/>
</dbReference>
<evidence type="ECO:0000313" key="8">
    <source>
        <dbReference type="EMBL" id="MDC9590005.1"/>
    </source>
</evidence>
<keyword evidence="9" id="KW-1185">Reference proteome</keyword>
<evidence type="ECO:0000256" key="1">
    <source>
        <dbReference type="ARBA" id="ARBA00008857"/>
    </source>
</evidence>
<keyword evidence="2" id="KW-1029">Fimbrium biogenesis</keyword>
<evidence type="ECO:0000259" key="7">
    <source>
        <dbReference type="PROSITE" id="PS51898"/>
    </source>
</evidence>
<evidence type="ECO:0000256" key="3">
    <source>
        <dbReference type="ARBA" id="ARBA00022908"/>
    </source>
</evidence>
<accession>A0ABT5LFW2</accession>
<dbReference type="Proteomes" id="UP001217178">
    <property type="component" value="Unassembled WGS sequence"/>
</dbReference>
<dbReference type="InterPro" id="IPR050090">
    <property type="entry name" value="Tyrosine_recombinase_XerCD"/>
</dbReference>
<name>A0ABT5LFW2_9GAMM</name>
<keyword evidence="6" id="KW-0233">DNA recombination</keyword>
<dbReference type="EMBL" id="JAQRFI010000025">
    <property type="protein sequence ID" value="MDC9590005.1"/>
    <property type="molecule type" value="Genomic_DNA"/>
</dbReference>
<evidence type="ECO:0000313" key="9">
    <source>
        <dbReference type="Proteomes" id="UP001217178"/>
    </source>
</evidence>
<evidence type="ECO:0000256" key="5">
    <source>
        <dbReference type="ARBA" id="ARBA00023163"/>
    </source>
</evidence>